<dbReference type="InterPro" id="IPR052584">
    <property type="entry name" value="U2_snRNP_Complex_Component"/>
</dbReference>
<comment type="caution">
    <text evidence="2">The sequence shown here is derived from an EMBL/GenBank/DDBJ whole genome shotgun (WGS) entry which is preliminary data.</text>
</comment>
<feature type="domain" description="DUF382" evidence="1">
    <location>
        <begin position="156"/>
        <end position="255"/>
    </location>
</feature>
<dbReference type="AlphaFoldDB" id="A0A8X6KNW5"/>
<sequence length="298" mass="34677">MRNVQSDKVLYSEYCKALKNYLDEGITDEATNHFISTNNPVFCLPRQVMIKNESLAKKLRIIFDASAHERTALEKEMILEKERCKIMQEQKQVKSERAKMLSVDPDAVARPVAIGEEKRLSRDSFNVPPISADEMYQEKEETSVDVIKDKTKDVNPVCVNSNLKVSSNVIFVPHHSCFNRKNSLDKRGVEKHALELLDFINRFGIMRRRQALQERTKTTKAKLLKRVRLKLRLSEYSQKLQNSVFKRRVQPEVTIMEICVVKEKRSSCGTKRNRVKRAQQRPFLGRYQAKSYEVKSEP</sequence>
<dbReference type="GO" id="GO:0005689">
    <property type="term" value="C:U12-type spliceosomal complex"/>
    <property type="evidence" value="ECO:0007669"/>
    <property type="project" value="TreeGrafter"/>
</dbReference>
<evidence type="ECO:0000259" key="1">
    <source>
        <dbReference type="Pfam" id="PF04037"/>
    </source>
</evidence>
<dbReference type="EMBL" id="BMAO01031983">
    <property type="protein sequence ID" value="GFQ79006.1"/>
    <property type="molecule type" value="Genomic_DNA"/>
</dbReference>
<accession>A0A8X6KNW5</accession>
<dbReference type="Proteomes" id="UP000887116">
    <property type="component" value="Unassembled WGS sequence"/>
</dbReference>
<dbReference type="Pfam" id="PF04037">
    <property type="entry name" value="DUF382"/>
    <property type="match status" value="1"/>
</dbReference>
<dbReference type="InterPro" id="IPR007180">
    <property type="entry name" value="DUF382"/>
</dbReference>
<evidence type="ECO:0000313" key="2">
    <source>
        <dbReference type="EMBL" id="GFQ79006.1"/>
    </source>
</evidence>
<evidence type="ECO:0000313" key="3">
    <source>
        <dbReference type="Proteomes" id="UP000887116"/>
    </source>
</evidence>
<dbReference type="PANTHER" id="PTHR12785:SF6">
    <property type="entry name" value="SPLICING FACTOR 3B SUBUNIT 2"/>
    <property type="match status" value="1"/>
</dbReference>
<reference evidence="2" key="1">
    <citation type="submission" date="2020-07" db="EMBL/GenBank/DDBJ databases">
        <title>Multicomponent nature underlies the extraordinary mechanical properties of spider dragline silk.</title>
        <authorList>
            <person name="Kono N."/>
            <person name="Nakamura H."/>
            <person name="Mori M."/>
            <person name="Yoshida Y."/>
            <person name="Ohtoshi R."/>
            <person name="Malay A.D."/>
            <person name="Moran D.A.P."/>
            <person name="Tomita M."/>
            <person name="Numata K."/>
            <person name="Arakawa K."/>
        </authorList>
    </citation>
    <scope>NUCLEOTIDE SEQUENCE</scope>
</reference>
<proteinExistence type="predicted"/>
<dbReference type="OrthoDB" id="10260794at2759"/>
<protein>
    <recommendedName>
        <fullName evidence="1">DUF382 domain-containing protein</fullName>
    </recommendedName>
</protein>
<gene>
    <name evidence="2" type="primary">NCL1_33705</name>
    <name evidence="2" type="ORF">TNCT_724801</name>
</gene>
<name>A0A8X6KNW5_TRICU</name>
<dbReference type="PANTHER" id="PTHR12785">
    <property type="entry name" value="SPLICING FACTOR 3B"/>
    <property type="match status" value="1"/>
</dbReference>
<organism evidence="2 3">
    <name type="scientific">Trichonephila clavata</name>
    <name type="common">Joro spider</name>
    <name type="synonym">Nephila clavata</name>
    <dbReference type="NCBI Taxonomy" id="2740835"/>
    <lineage>
        <taxon>Eukaryota</taxon>
        <taxon>Metazoa</taxon>
        <taxon>Ecdysozoa</taxon>
        <taxon>Arthropoda</taxon>
        <taxon>Chelicerata</taxon>
        <taxon>Arachnida</taxon>
        <taxon>Araneae</taxon>
        <taxon>Araneomorphae</taxon>
        <taxon>Entelegynae</taxon>
        <taxon>Araneoidea</taxon>
        <taxon>Nephilidae</taxon>
        <taxon>Trichonephila</taxon>
    </lineage>
</organism>
<keyword evidence="3" id="KW-1185">Reference proteome</keyword>